<name>D6GPZ3_FILAD</name>
<evidence type="ECO:0000313" key="3">
    <source>
        <dbReference type="Proteomes" id="UP000007468"/>
    </source>
</evidence>
<keyword evidence="1" id="KW-1133">Transmembrane helix</keyword>
<feature type="transmembrane region" description="Helical" evidence="1">
    <location>
        <begin position="6"/>
        <end position="24"/>
    </location>
</feature>
<keyword evidence="3" id="KW-1185">Reference proteome</keyword>
<organism evidence="2 3">
    <name type="scientific">Filifactor alocis (strain ATCC 35896 / CCUG 47790 / D40 B5)</name>
    <name type="common">Fusobacterium alocis</name>
    <dbReference type="NCBI Taxonomy" id="546269"/>
    <lineage>
        <taxon>Bacteria</taxon>
        <taxon>Bacillati</taxon>
        <taxon>Bacillota</taxon>
        <taxon>Clostridia</taxon>
        <taxon>Peptostreptococcales</taxon>
        <taxon>Filifactoraceae</taxon>
        <taxon>Filifactor</taxon>
    </lineage>
</organism>
<evidence type="ECO:0000313" key="2">
    <source>
        <dbReference type="EMBL" id="EFE28846.1"/>
    </source>
</evidence>
<reference evidence="3" key="1">
    <citation type="submission" date="2010-12" db="EMBL/GenBank/DDBJ databases">
        <title>The genome sequence of Filifactor alocis strain ATCC 35896.</title>
        <authorList>
            <consortium name="The Broad Institute Genome Sequencing Platform"/>
            <person name="Ward D."/>
            <person name="Earl A."/>
            <person name="Feldgarden M."/>
            <person name="Young S.K."/>
            <person name="Gargeya S."/>
            <person name="Zeng Q."/>
            <person name="Alvarado L."/>
            <person name="Berlin A."/>
            <person name="Bochicchio J."/>
            <person name="Chapman S.B."/>
            <person name="Chen Z."/>
            <person name="Freedman E."/>
            <person name="Gellesch M."/>
            <person name="Goldberg J."/>
            <person name="Griggs A."/>
            <person name="Gujja S."/>
            <person name="Heilman E."/>
            <person name="Heiman D."/>
            <person name="Howarth C."/>
            <person name="Mehta T."/>
            <person name="Neiman D."/>
            <person name="Pearson M."/>
            <person name="Roberts A."/>
            <person name="Saif S."/>
            <person name="Shea T."/>
            <person name="Shenoy N."/>
            <person name="Sisk P."/>
            <person name="Stolte C."/>
            <person name="Sykes S."/>
            <person name="White J."/>
            <person name="Yandava C."/>
            <person name="Izard J."/>
            <person name="Blanton J.M."/>
            <person name="Baranova O.V."/>
            <person name="Tanner A.C."/>
            <person name="Dewhirst F.E."/>
            <person name="Haas B."/>
            <person name="Nusbaum C."/>
            <person name="Birren B."/>
        </authorList>
    </citation>
    <scope>NUCLEOTIDE SEQUENCE [LARGE SCALE GENOMIC DNA]</scope>
    <source>
        <strain evidence="3">ATCC 35896 / D40 B5</strain>
    </source>
</reference>
<keyword evidence="1" id="KW-0812">Transmembrane</keyword>
<proteinExistence type="predicted"/>
<dbReference type="EMBL" id="CP002390">
    <property type="protein sequence ID" value="EFE28846.1"/>
    <property type="molecule type" value="Genomic_DNA"/>
</dbReference>
<dbReference type="KEGG" id="faa:HMPREF0389_00767"/>
<sequence>MRTIFFVLNIVLLCFCALTLSWLFKNSSKYRDYDKHEVIILEEDSFIVLAGIPQTFKIDEVEAVEFRSCYSIRAGGFYGTLRVHLTNGKSSRLYQFHRTIYEDNNRVPLDRGDDINQAINALIAKLEAHHIHAYKESDTE</sequence>
<protein>
    <submittedName>
        <fullName evidence="2">Uncharacterized protein</fullName>
    </submittedName>
</protein>
<gene>
    <name evidence="2" type="ordered locus">HMPREF0389_00767</name>
</gene>
<evidence type="ECO:0000256" key="1">
    <source>
        <dbReference type="SAM" id="Phobius"/>
    </source>
</evidence>
<dbReference type="RefSeq" id="WP_014262762.1">
    <property type="nucleotide sequence ID" value="NC_016630.1"/>
</dbReference>
<dbReference type="Proteomes" id="UP000007468">
    <property type="component" value="Chromosome"/>
</dbReference>
<accession>D6GPZ3</accession>
<dbReference type="AlphaFoldDB" id="D6GPZ3"/>
<keyword evidence="1" id="KW-0472">Membrane</keyword>